<keyword evidence="2" id="KW-1185">Reference proteome</keyword>
<gene>
    <name evidence="1" type="ORF">VPFG_00208</name>
</gene>
<accession>R9TGI0</accession>
<dbReference type="OrthoDB" id="12067at10239"/>
<dbReference type="KEGG" id="vg:15926661"/>
<dbReference type="InterPro" id="IPR036412">
    <property type="entry name" value="HAD-like_sf"/>
</dbReference>
<protein>
    <submittedName>
        <fullName evidence="1">Uncharacterized protein</fullName>
    </submittedName>
</protein>
<dbReference type="GeneID" id="15926661"/>
<name>R9TGI0_9CAUD</name>
<organism evidence="1 2">
    <name type="scientific">Vibrio phage nt-1</name>
    <dbReference type="NCBI Taxonomy" id="115992"/>
    <lineage>
        <taxon>Viruses</taxon>
        <taxon>Duplodnaviria</taxon>
        <taxon>Heunggongvirae</taxon>
        <taxon>Uroviricota</taxon>
        <taxon>Caudoviricetes</taxon>
        <taxon>Pantevenvirales</taxon>
        <taxon>Straboviridae</taxon>
        <taxon>Mylasvirus</taxon>
        <taxon>Mylasvirus persius</taxon>
    </lineage>
</organism>
<dbReference type="SUPFAM" id="SSF56784">
    <property type="entry name" value="HAD-like"/>
    <property type="match status" value="1"/>
</dbReference>
<reference evidence="1 2" key="1">
    <citation type="journal article" date="2014" name="Genome Biol. Evol.">
        <title>Composite Conserved Promoter-Terminator Motifs (PeSLs) that Mediate Modular Shuffling in the Diverse T4-Like Myoviruses.</title>
        <authorList>
            <person name="Comeau A.M."/>
            <person name="Arbiol C."/>
            <person name="Krisch H.M."/>
        </authorList>
    </citation>
    <scope>NUCLEOTIDE SEQUENCE [LARGE SCALE GENOMIC DNA]</scope>
</reference>
<evidence type="ECO:0000313" key="2">
    <source>
        <dbReference type="Proteomes" id="UP000201461"/>
    </source>
</evidence>
<dbReference type="Pfam" id="PF18143">
    <property type="entry name" value="HAD_SAK_2"/>
    <property type="match status" value="1"/>
</dbReference>
<proteinExistence type="predicted"/>
<dbReference type="RefSeq" id="YP_008125357.1">
    <property type="nucleotide sequence ID" value="NC_021529.2"/>
</dbReference>
<dbReference type="EMBL" id="HQ317393">
    <property type="protein sequence ID" value="AGN30208.1"/>
    <property type="molecule type" value="Genomic_DNA"/>
</dbReference>
<dbReference type="Proteomes" id="UP000201461">
    <property type="component" value="Segment"/>
</dbReference>
<evidence type="ECO:0000313" key="1">
    <source>
        <dbReference type="EMBL" id="AGN30208.1"/>
    </source>
</evidence>
<sequence length="172" mass="20067">MKIIFLDIDGVLNNSLEADKHTEVLLNDEYYGFYSPRCVELLNKLVKETDAKIVLSSTWRHGVTIEEINQLFTNMGVEAECIGKTDDLDRQYKWAFRGNEILKWIHDNEERVGKRYEFSSYVILDDDTDMLFWQRNNYVNCDPAIGMTDRVVYKAKAILMKSQCEDAGQEFS</sequence>